<feature type="domain" description="Glycosyl hydrolase family 31 C-terminal" evidence="7">
    <location>
        <begin position="574"/>
        <end position="660"/>
    </location>
</feature>
<accession>A0A975G4D1</accession>
<name>A0A975G4D1_9CAUL</name>
<gene>
    <name evidence="8" type="ORF">KCG34_10990</name>
</gene>
<dbReference type="GO" id="GO:0005975">
    <property type="term" value="P:carbohydrate metabolic process"/>
    <property type="evidence" value="ECO:0007669"/>
    <property type="project" value="InterPro"/>
</dbReference>
<feature type="domain" description="Glycoside hydrolase family 31 N-terminal" evidence="5">
    <location>
        <begin position="47"/>
        <end position="200"/>
    </location>
</feature>
<evidence type="ECO:0000256" key="3">
    <source>
        <dbReference type="SAM" id="SignalP"/>
    </source>
</evidence>
<dbReference type="Pfam" id="PF13802">
    <property type="entry name" value="Gal_mutarotas_2"/>
    <property type="match status" value="1"/>
</dbReference>
<dbReference type="AlphaFoldDB" id="A0A975G4D1"/>
<feature type="domain" description="DUF5110" evidence="6">
    <location>
        <begin position="676"/>
        <end position="733"/>
    </location>
</feature>
<dbReference type="InterPro" id="IPR025887">
    <property type="entry name" value="Glyco_hydro_31_N_dom"/>
</dbReference>
<keyword evidence="9" id="KW-1185">Reference proteome</keyword>
<dbReference type="Proteomes" id="UP000676409">
    <property type="component" value="Chromosome"/>
</dbReference>
<keyword evidence="2" id="KW-0326">Glycosidase</keyword>
<dbReference type="Pfam" id="PF01055">
    <property type="entry name" value="Glyco_hydro_31_2nd"/>
    <property type="match status" value="1"/>
</dbReference>
<protein>
    <submittedName>
        <fullName evidence="8">Glycoside hydrolase family 31 protein</fullName>
    </submittedName>
</protein>
<dbReference type="Pfam" id="PF21365">
    <property type="entry name" value="Glyco_hydro_31_3rd"/>
    <property type="match status" value="1"/>
</dbReference>
<keyword evidence="3" id="KW-0732">Signal</keyword>
<dbReference type="RefSeq" id="WP_211940390.1">
    <property type="nucleotide sequence ID" value="NZ_CP073078.1"/>
</dbReference>
<dbReference type="InterPro" id="IPR051816">
    <property type="entry name" value="Glycosyl_Hydrolase_31"/>
</dbReference>
<organism evidence="8 9">
    <name type="scientific">Phenylobacterium montanum</name>
    <dbReference type="NCBI Taxonomy" id="2823693"/>
    <lineage>
        <taxon>Bacteria</taxon>
        <taxon>Pseudomonadati</taxon>
        <taxon>Pseudomonadota</taxon>
        <taxon>Alphaproteobacteria</taxon>
        <taxon>Caulobacterales</taxon>
        <taxon>Caulobacteraceae</taxon>
        <taxon>Phenylobacterium</taxon>
    </lineage>
</organism>
<dbReference type="InterPro" id="IPR033403">
    <property type="entry name" value="DUF5110"/>
</dbReference>
<dbReference type="InterPro" id="IPR013780">
    <property type="entry name" value="Glyco_hydro_b"/>
</dbReference>
<dbReference type="InterPro" id="IPR048395">
    <property type="entry name" value="Glyco_hydro_31_C"/>
</dbReference>
<evidence type="ECO:0000313" key="8">
    <source>
        <dbReference type="EMBL" id="QUD90339.1"/>
    </source>
</evidence>
<dbReference type="CDD" id="cd06591">
    <property type="entry name" value="GH31_xylosidase_XylS"/>
    <property type="match status" value="1"/>
</dbReference>
<sequence length="769" mass="84189">MGRANSRAASIVLAVSLSAFGGMAAAQATTAMKTATGLQVRTAAGVLSVEPWTDRIVHVRFARSAAWVNPYDSWVVGSPARTPWTSEETADAWVLKTRLIRVRIRKSDAALTFLDGAGTVLLGEGGDARHISAAGTGPVTQAFETATPLYGLGQHQNGLLDYSGASVRLQQQNRDVAVPMMVSPRGFGLLWNNASVTDVDVGRPAEPPLVIRSEAGEGIDYDFIYGPELDDVVAGYRRLTGDAPLMPRWMFGLWQSKEHYATQAELLDVAARYRALGAPLDVVVQDWQYWRPGQWGDHAFDPARYPAPGAMVAALHAEHVHAAISVWARFDPSTANLAELERAGAAYPTPYPNVYPAGQGRWYDPFSAAGRSIYWAQIQRSLGNLGFDAWWLDASEAELGGHWGEMRDVATAAGPGREVYNAYPLMHTSAVYGGARRDMGGRRPVILTRSAFAGQQRNAAITWSGDTQGDWETFRRQIPAALNFSLSGIPYWSADIGGFVGGDPQSQGYAELFTRWYAFSVFNPMFRVHGTGPGKELWAFPAGVQKILLSYDQMRYRLLPYIYSLSWDVTQNRSTFMRALAMDFRHDSRALEVSDQYMFGKGLLVSPVMQAGARERSVYLPEGTDWYDFWTGRRVGGGRRVSVAADLDRIPLHVPAGAILPIGPVKPYADAPSEAPLEIRVYPGRDGKFELYDDEGDGFGYQQGRYALVRLTWRDSRRVLEIGARRGSFPGMSLTQGLKVVCGARPEAPAVAVVYSGRASEISLPACGP</sequence>
<dbReference type="SUPFAM" id="SSF51011">
    <property type="entry name" value="Glycosyl hydrolase domain"/>
    <property type="match status" value="1"/>
</dbReference>
<evidence type="ECO:0000259" key="7">
    <source>
        <dbReference type="Pfam" id="PF21365"/>
    </source>
</evidence>
<proteinExistence type="inferred from homology"/>
<evidence type="ECO:0000259" key="5">
    <source>
        <dbReference type="Pfam" id="PF13802"/>
    </source>
</evidence>
<evidence type="ECO:0000313" key="9">
    <source>
        <dbReference type="Proteomes" id="UP000676409"/>
    </source>
</evidence>
<dbReference type="GO" id="GO:0030246">
    <property type="term" value="F:carbohydrate binding"/>
    <property type="evidence" value="ECO:0007669"/>
    <property type="project" value="InterPro"/>
</dbReference>
<feature type="domain" description="Glycoside hydrolase family 31 TIM barrel" evidence="4">
    <location>
        <begin position="244"/>
        <end position="565"/>
    </location>
</feature>
<dbReference type="InterPro" id="IPR000322">
    <property type="entry name" value="Glyco_hydro_31_TIM"/>
</dbReference>
<dbReference type="SUPFAM" id="SSF51445">
    <property type="entry name" value="(Trans)glycosidases"/>
    <property type="match status" value="1"/>
</dbReference>
<dbReference type="GO" id="GO:0004553">
    <property type="term" value="F:hydrolase activity, hydrolyzing O-glycosyl compounds"/>
    <property type="evidence" value="ECO:0007669"/>
    <property type="project" value="InterPro"/>
</dbReference>
<dbReference type="Gene3D" id="2.60.40.1760">
    <property type="entry name" value="glycosyl hydrolase (family 31)"/>
    <property type="match status" value="1"/>
</dbReference>
<evidence type="ECO:0000256" key="2">
    <source>
        <dbReference type="RuleBase" id="RU361185"/>
    </source>
</evidence>
<dbReference type="PANTHER" id="PTHR43863">
    <property type="entry name" value="HYDROLASE, PUTATIVE (AFU_ORTHOLOGUE AFUA_1G03140)-RELATED"/>
    <property type="match status" value="1"/>
</dbReference>
<dbReference type="InterPro" id="IPR017853">
    <property type="entry name" value="GH"/>
</dbReference>
<evidence type="ECO:0000259" key="4">
    <source>
        <dbReference type="Pfam" id="PF01055"/>
    </source>
</evidence>
<evidence type="ECO:0000256" key="1">
    <source>
        <dbReference type="ARBA" id="ARBA00007806"/>
    </source>
</evidence>
<dbReference type="Gene3D" id="2.60.40.1180">
    <property type="entry name" value="Golgi alpha-mannosidase II"/>
    <property type="match status" value="2"/>
</dbReference>
<dbReference type="PANTHER" id="PTHR43863:SF2">
    <property type="entry name" value="MALTASE-GLUCOAMYLASE"/>
    <property type="match status" value="1"/>
</dbReference>
<dbReference type="InterPro" id="IPR011013">
    <property type="entry name" value="Gal_mutarotase_sf_dom"/>
</dbReference>
<dbReference type="Gene3D" id="3.20.20.80">
    <property type="entry name" value="Glycosidases"/>
    <property type="match status" value="1"/>
</dbReference>
<dbReference type="CDD" id="cd14752">
    <property type="entry name" value="GH31_N"/>
    <property type="match status" value="1"/>
</dbReference>
<dbReference type="Pfam" id="PF17137">
    <property type="entry name" value="DUF5110"/>
    <property type="match status" value="1"/>
</dbReference>
<evidence type="ECO:0000259" key="6">
    <source>
        <dbReference type="Pfam" id="PF17137"/>
    </source>
</evidence>
<dbReference type="SUPFAM" id="SSF74650">
    <property type="entry name" value="Galactose mutarotase-like"/>
    <property type="match status" value="1"/>
</dbReference>
<dbReference type="EMBL" id="CP073078">
    <property type="protein sequence ID" value="QUD90339.1"/>
    <property type="molecule type" value="Genomic_DNA"/>
</dbReference>
<keyword evidence="2 8" id="KW-0378">Hydrolase</keyword>
<feature type="chain" id="PRO_5037125993" evidence="3">
    <location>
        <begin position="25"/>
        <end position="769"/>
    </location>
</feature>
<dbReference type="KEGG" id="caul:KCG34_10990"/>
<feature type="signal peptide" evidence="3">
    <location>
        <begin position="1"/>
        <end position="24"/>
    </location>
</feature>
<reference evidence="8" key="1">
    <citation type="submission" date="2021-04" db="EMBL/GenBank/DDBJ databases">
        <title>The complete genome sequence of Caulobacter sp. S6.</title>
        <authorList>
            <person name="Tang Y."/>
            <person name="Ouyang W."/>
            <person name="Liu Q."/>
            <person name="Huang B."/>
            <person name="Guo Z."/>
            <person name="Lei P."/>
        </authorList>
    </citation>
    <scope>NUCLEOTIDE SEQUENCE</scope>
    <source>
        <strain evidence="8">S6</strain>
    </source>
</reference>
<comment type="similarity">
    <text evidence="1 2">Belongs to the glycosyl hydrolase 31 family.</text>
</comment>